<reference evidence="2 3" key="1">
    <citation type="journal article" date="2020" name="IScience">
        <title>Genome Sequencing of the Endangered Kingdonia uniflora (Circaeasteraceae, Ranunculales) Reveals Potential Mechanisms of Evolutionary Specialization.</title>
        <authorList>
            <person name="Sun Y."/>
            <person name="Deng T."/>
            <person name="Zhang A."/>
            <person name="Moore M.J."/>
            <person name="Landis J.B."/>
            <person name="Lin N."/>
            <person name="Zhang H."/>
            <person name="Zhang X."/>
            <person name="Huang J."/>
            <person name="Zhang X."/>
            <person name="Sun H."/>
            <person name="Wang H."/>
        </authorList>
    </citation>
    <scope>NUCLEOTIDE SEQUENCE [LARGE SCALE GENOMIC DNA]</scope>
    <source>
        <strain evidence="2">TB1705</strain>
        <tissue evidence="2">Leaf</tissue>
    </source>
</reference>
<keyword evidence="3" id="KW-1185">Reference proteome</keyword>
<feature type="compositionally biased region" description="Low complexity" evidence="1">
    <location>
        <begin position="1"/>
        <end position="12"/>
    </location>
</feature>
<proteinExistence type="predicted"/>
<comment type="caution">
    <text evidence="2">The sequence shown here is derived from an EMBL/GenBank/DDBJ whole genome shotgun (WGS) entry which is preliminary data.</text>
</comment>
<feature type="region of interest" description="Disordered" evidence="1">
    <location>
        <begin position="1"/>
        <end position="25"/>
    </location>
</feature>
<dbReference type="EMBL" id="JACGCM010001289">
    <property type="protein sequence ID" value="KAF6157018.1"/>
    <property type="molecule type" value="Genomic_DNA"/>
</dbReference>
<dbReference type="Proteomes" id="UP000541444">
    <property type="component" value="Unassembled WGS sequence"/>
</dbReference>
<evidence type="ECO:0000313" key="2">
    <source>
        <dbReference type="EMBL" id="KAF6157018.1"/>
    </source>
</evidence>
<evidence type="ECO:0000256" key="1">
    <source>
        <dbReference type="SAM" id="MobiDB-lite"/>
    </source>
</evidence>
<dbReference type="PANTHER" id="PTHR35717">
    <property type="entry name" value="OS05G0156200 PROTEIN"/>
    <property type="match status" value="1"/>
</dbReference>
<dbReference type="PANTHER" id="PTHR35717:SF1">
    <property type="entry name" value="OS05G0156200 PROTEIN"/>
    <property type="match status" value="1"/>
</dbReference>
<gene>
    <name evidence="2" type="ORF">GIB67_039779</name>
</gene>
<dbReference type="OrthoDB" id="637546at2759"/>
<sequence>MGCESSSSSPSSGKRNREPEDEAYLDNFHSHKRYLSEVMASSLNGLSVGDSVPENIMESPARVESICNLRDEISSQYSPMSEDFEDSRCNPESVPTSPCSPHRHQRTLGGLPSTPPTSYSLGCNLTSMTCSSQNRQRGSDSEGRLPSSPSDICHSSDLRRTALLRSVHMRTHPLSSPGREPMQNSETEEEEEEEEEEENIPNLFIEDDSSALMITESELNPENPCRALNMNEIEEESTKGVSRGKEMEITGLVSFERSDTDRHSIDCVDYK</sequence>
<feature type="region of interest" description="Disordered" evidence="1">
    <location>
        <begin position="77"/>
        <end position="157"/>
    </location>
</feature>
<feature type="compositionally biased region" description="Polar residues" evidence="1">
    <location>
        <begin position="116"/>
        <end position="136"/>
    </location>
</feature>
<feature type="region of interest" description="Disordered" evidence="1">
    <location>
        <begin position="170"/>
        <end position="200"/>
    </location>
</feature>
<organism evidence="2 3">
    <name type="scientific">Kingdonia uniflora</name>
    <dbReference type="NCBI Taxonomy" id="39325"/>
    <lineage>
        <taxon>Eukaryota</taxon>
        <taxon>Viridiplantae</taxon>
        <taxon>Streptophyta</taxon>
        <taxon>Embryophyta</taxon>
        <taxon>Tracheophyta</taxon>
        <taxon>Spermatophyta</taxon>
        <taxon>Magnoliopsida</taxon>
        <taxon>Ranunculales</taxon>
        <taxon>Circaeasteraceae</taxon>
        <taxon>Kingdonia</taxon>
    </lineage>
</organism>
<dbReference type="AlphaFoldDB" id="A0A7J7MQL9"/>
<name>A0A7J7MQL9_9MAGN</name>
<accession>A0A7J7MQL9</accession>
<evidence type="ECO:0000313" key="3">
    <source>
        <dbReference type="Proteomes" id="UP000541444"/>
    </source>
</evidence>
<protein>
    <submittedName>
        <fullName evidence="2">Uncharacterized protein</fullName>
    </submittedName>
</protein>
<feature type="compositionally biased region" description="Acidic residues" evidence="1">
    <location>
        <begin position="186"/>
        <end position="200"/>
    </location>
</feature>